<dbReference type="Proteomes" id="UP000011761">
    <property type="component" value="Unassembled WGS sequence"/>
</dbReference>
<evidence type="ECO:0000256" key="6">
    <source>
        <dbReference type="ARBA" id="ARBA00022790"/>
    </source>
</evidence>
<dbReference type="PANTHER" id="PTHR10855:SF2">
    <property type="entry name" value="COP9 SIGNALOSOME COMPLEX SUBUNIT 4"/>
    <property type="match status" value="1"/>
</dbReference>
<dbReference type="AlphaFoldDB" id="M2N2F6"/>
<dbReference type="GeneID" id="19109968"/>
<evidence type="ECO:0000313" key="9">
    <source>
        <dbReference type="EMBL" id="EMC93164.1"/>
    </source>
</evidence>
<comment type="subcellular location">
    <subcellularLocation>
        <location evidence="2">Cytoplasm</location>
    </subcellularLocation>
    <subcellularLocation>
        <location evidence="1">Nucleus</location>
    </subcellularLocation>
</comment>
<evidence type="ECO:0000256" key="4">
    <source>
        <dbReference type="ARBA" id="ARBA00014881"/>
    </source>
</evidence>
<dbReference type="eggNOG" id="KOG1497">
    <property type="taxonomic scope" value="Eukaryota"/>
</dbReference>
<dbReference type="SUPFAM" id="SSF46785">
    <property type="entry name" value="Winged helix' DNA-binding domain"/>
    <property type="match status" value="1"/>
</dbReference>
<dbReference type="HOGENOM" id="CLU_028132_1_1_1"/>
<dbReference type="SMART" id="SM00088">
    <property type="entry name" value="PINT"/>
    <property type="match status" value="1"/>
</dbReference>
<dbReference type="InterPro" id="IPR036390">
    <property type="entry name" value="WH_DNA-bd_sf"/>
</dbReference>
<dbReference type="PROSITE" id="PS50250">
    <property type="entry name" value="PCI"/>
    <property type="match status" value="1"/>
</dbReference>
<gene>
    <name evidence="9" type="ORF">BAUCODRAFT_229580</name>
</gene>
<name>M2N2F6_BAUPA</name>
<dbReference type="Gene3D" id="1.10.10.10">
    <property type="entry name" value="Winged helix-like DNA-binding domain superfamily/Winged helix DNA-binding domain"/>
    <property type="match status" value="1"/>
</dbReference>
<dbReference type="InterPro" id="IPR036388">
    <property type="entry name" value="WH-like_DNA-bd_sf"/>
</dbReference>
<evidence type="ECO:0000256" key="3">
    <source>
        <dbReference type="ARBA" id="ARBA00010417"/>
    </source>
</evidence>
<dbReference type="KEGG" id="bcom:BAUCODRAFT_229580"/>
<proteinExistence type="inferred from homology"/>
<evidence type="ECO:0000256" key="2">
    <source>
        <dbReference type="ARBA" id="ARBA00004496"/>
    </source>
</evidence>
<evidence type="ECO:0000313" key="10">
    <source>
        <dbReference type="Proteomes" id="UP000011761"/>
    </source>
</evidence>
<accession>M2N2F6</accession>
<dbReference type="OrthoDB" id="295656at2759"/>
<dbReference type="EMBL" id="KB445560">
    <property type="protein sequence ID" value="EMC93164.1"/>
    <property type="molecule type" value="Genomic_DNA"/>
</dbReference>
<keyword evidence="7" id="KW-0539">Nucleus</keyword>
<evidence type="ECO:0000256" key="7">
    <source>
        <dbReference type="ARBA" id="ARBA00023242"/>
    </source>
</evidence>
<evidence type="ECO:0000259" key="8">
    <source>
        <dbReference type="PROSITE" id="PS50250"/>
    </source>
</evidence>
<protein>
    <recommendedName>
        <fullName evidence="4">COP9 signalosome complex subunit 4</fullName>
    </recommendedName>
</protein>
<dbReference type="GO" id="GO:0008180">
    <property type="term" value="C:COP9 signalosome"/>
    <property type="evidence" value="ECO:0007669"/>
    <property type="project" value="UniProtKB-KW"/>
</dbReference>
<dbReference type="STRING" id="717646.M2N2F6"/>
<dbReference type="GO" id="GO:0005829">
    <property type="term" value="C:cytosol"/>
    <property type="evidence" value="ECO:0007669"/>
    <property type="project" value="TreeGrafter"/>
</dbReference>
<keyword evidence="5" id="KW-0963">Cytoplasm</keyword>
<sequence>MASSEINTQLSQAERASPQQRTDAYGSLLSHIISQNGSQLPANLIAYVQSILSDSIGVIHSRPLLSAFVEQYRNVHNNEAKIEAGNEIVQLLAPRVVSYEQQDTEIKFILADAYEAEDDFINSAKTLQTITLDSSQRNVTDDEKARVWMRICRCYLEEDDPTNALTYLNKVKQVIYSVTDQPTRLQFQLSQARIFDSQRSFLDASTAYLALSNESIIDEDERLQALFAAITTAVLAPAGPARARQLGRLYKDDRANETPEYSILEKIFLDRLLSPSEVSAFAANLREHQLAKTSDGSTVLDKAVLEHNLLAISRLYQNISISSLGALLGVEADRAEAYAAGMIESKRLSGSIDQIAGVIHFNTDGGQDRSTMDSRAFDVNVQGLAEEVEKVATMLQRAEPAFYDKIMVA</sequence>
<dbReference type="OMA" id="KNIMHTV"/>
<dbReference type="InterPro" id="IPR054559">
    <property type="entry name" value="PSMD12-CSN4-like_N"/>
</dbReference>
<reference evidence="9 10" key="1">
    <citation type="journal article" date="2012" name="PLoS Pathog.">
        <title>Diverse lifestyles and strategies of plant pathogenesis encoded in the genomes of eighteen Dothideomycetes fungi.</title>
        <authorList>
            <person name="Ohm R.A."/>
            <person name="Feau N."/>
            <person name="Henrissat B."/>
            <person name="Schoch C.L."/>
            <person name="Horwitz B.A."/>
            <person name="Barry K.W."/>
            <person name="Condon B.J."/>
            <person name="Copeland A.C."/>
            <person name="Dhillon B."/>
            <person name="Glaser F."/>
            <person name="Hesse C.N."/>
            <person name="Kosti I."/>
            <person name="LaButti K."/>
            <person name="Lindquist E.A."/>
            <person name="Lucas S."/>
            <person name="Salamov A.A."/>
            <person name="Bradshaw R.E."/>
            <person name="Ciuffetti L."/>
            <person name="Hamelin R.C."/>
            <person name="Kema G.H.J."/>
            <person name="Lawrence C."/>
            <person name="Scott J.A."/>
            <person name="Spatafora J.W."/>
            <person name="Turgeon B.G."/>
            <person name="de Wit P.J.G.M."/>
            <person name="Zhong S."/>
            <person name="Goodwin S.B."/>
            <person name="Grigoriev I.V."/>
        </authorList>
    </citation>
    <scope>NUCLEOTIDE SEQUENCE [LARGE SCALE GENOMIC DNA]</scope>
    <source>
        <strain evidence="9 10">UAMH 10762</strain>
    </source>
</reference>
<keyword evidence="10" id="KW-1185">Reference proteome</keyword>
<dbReference type="Pfam" id="PF01399">
    <property type="entry name" value="PCI"/>
    <property type="match status" value="1"/>
</dbReference>
<evidence type="ECO:0000256" key="1">
    <source>
        <dbReference type="ARBA" id="ARBA00004123"/>
    </source>
</evidence>
<organism evidence="9 10">
    <name type="scientific">Baudoinia panamericana (strain UAMH 10762)</name>
    <name type="common">Angels' share fungus</name>
    <name type="synonym">Baudoinia compniacensis (strain UAMH 10762)</name>
    <dbReference type="NCBI Taxonomy" id="717646"/>
    <lineage>
        <taxon>Eukaryota</taxon>
        <taxon>Fungi</taxon>
        <taxon>Dikarya</taxon>
        <taxon>Ascomycota</taxon>
        <taxon>Pezizomycotina</taxon>
        <taxon>Dothideomycetes</taxon>
        <taxon>Dothideomycetidae</taxon>
        <taxon>Mycosphaerellales</taxon>
        <taxon>Teratosphaeriaceae</taxon>
        <taxon>Baudoinia</taxon>
    </lineage>
</organism>
<keyword evidence="6" id="KW-0736">Signalosome</keyword>
<dbReference type="Pfam" id="PF22241">
    <property type="entry name" value="PSMD12-CSN4_N"/>
    <property type="match status" value="1"/>
</dbReference>
<comment type="similarity">
    <text evidence="3">Belongs to the CSN4 family.</text>
</comment>
<dbReference type="RefSeq" id="XP_007679445.1">
    <property type="nucleotide sequence ID" value="XM_007681255.1"/>
</dbReference>
<dbReference type="InterPro" id="IPR040134">
    <property type="entry name" value="PSMD12/CSN4"/>
</dbReference>
<dbReference type="PANTHER" id="PTHR10855">
    <property type="entry name" value="26S PROTEASOME NON-ATPASE REGULATORY SUBUNIT 12/COP9 SIGNALOSOME COMPLEX SUBUNIT 4"/>
    <property type="match status" value="1"/>
</dbReference>
<evidence type="ECO:0000256" key="5">
    <source>
        <dbReference type="ARBA" id="ARBA00022490"/>
    </source>
</evidence>
<dbReference type="InterPro" id="IPR000717">
    <property type="entry name" value="PCI_dom"/>
</dbReference>
<feature type="domain" description="PCI" evidence="8">
    <location>
        <begin position="197"/>
        <end position="366"/>
    </location>
</feature>